<evidence type="ECO:0000313" key="11">
    <source>
        <dbReference type="EMBL" id="SDX86137.1"/>
    </source>
</evidence>
<dbReference type="SUPFAM" id="SSF55874">
    <property type="entry name" value="ATPase domain of HSP90 chaperone/DNA topoisomerase II/histidine kinase"/>
    <property type="match status" value="1"/>
</dbReference>
<dbReference type="PANTHER" id="PTHR43711">
    <property type="entry name" value="TWO-COMPONENT HISTIDINE KINASE"/>
    <property type="match status" value="1"/>
</dbReference>
<dbReference type="AlphaFoldDB" id="A0A1H3F5L6"/>
<dbReference type="EMBL" id="FNPB01000003">
    <property type="protein sequence ID" value="SDX86137.1"/>
    <property type="molecule type" value="Genomic_DNA"/>
</dbReference>
<dbReference type="SUPFAM" id="SSF47384">
    <property type="entry name" value="Homodimeric domain of signal transducing histidine kinase"/>
    <property type="match status" value="1"/>
</dbReference>
<sequence>MEITPRRRILAGGSLSLFGLLLTSITFFDMYEDVTVQANPLYLTLVENALPIALNLSIVGAGILLVRRSELRGEFVSRVTVWGLLGALALFAVSLWVYLFQIVQGEIEPWLIFSHIVSMGTVAGLGVGVYDDQRRQRQAQLTAEHDKLSALFESTSDAIAELEYIDGDPVVRDVNPGFRESFGYSLSEAEGRPLDELIVPPDEDDFERHHDRAMSGEWFGREELFRQTATGEIRVFRLQAIPLDSTDAETDGYAVYTDITKEHRYESQLRSLHEATRELVTIGSVEAVAEAAIEAASDLLDVDFVTMVREDDGELRPLDPEGAETERHRDPPRNHHGTAIAREAFESGTPRYVPDLSDVEGADHDESGVASELVVPIGRFGVLVLGSRTVDGLDESAQSLGKILGSNVEAAMERAERERRLESQNDRLETFASIVSHDLRNPLGVAQGYLELAREGDEAALDRVERAHRRMEALIEDLLALAREGEPINEPQSVAIEQVARRAWEHTATPNAALRIEASGEIEADPDRLQQLFENLFANAIEHGTPDDPGDASVDAQDAGFLRSGEGDAADITVSIERTETGFAVEDDGVGIPEEHRSTVFDHGYSGANGGTGLGLSIVAEIAEAHGWTVRAESGSDGGARFVFETA</sequence>
<reference evidence="12" key="1">
    <citation type="submission" date="2016-10" db="EMBL/GenBank/DDBJ databases">
        <authorList>
            <person name="Varghese N."/>
            <person name="Submissions S."/>
        </authorList>
    </citation>
    <scope>NUCLEOTIDE SEQUENCE [LARGE SCALE GENOMIC DNA]</scope>
    <source>
        <strain evidence="12">CGMCC 1.10118</strain>
    </source>
</reference>
<dbReference type="CDD" id="cd00075">
    <property type="entry name" value="HATPase"/>
    <property type="match status" value="1"/>
</dbReference>
<accession>A0A1H3F5L6</accession>
<dbReference type="PROSITE" id="PS50109">
    <property type="entry name" value="HIS_KIN"/>
    <property type="match status" value="1"/>
</dbReference>
<dbReference type="CDD" id="cd00130">
    <property type="entry name" value="PAS"/>
    <property type="match status" value="1"/>
</dbReference>
<name>A0A1H3F5L6_9EURY</name>
<dbReference type="InterPro" id="IPR050736">
    <property type="entry name" value="Sensor_HK_Regulatory"/>
</dbReference>
<dbReference type="EC" id="2.7.13.3" evidence="2"/>
<dbReference type="InterPro" id="IPR035965">
    <property type="entry name" value="PAS-like_dom_sf"/>
</dbReference>
<dbReference type="PANTHER" id="PTHR43711:SF1">
    <property type="entry name" value="HISTIDINE KINASE 1"/>
    <property type="match status" value="1"/>
</dbReference>
<dbReference type="InterPro" id="IPR013656">
    <property type="entry name" value="PAS_4"/>
</dbReference>
<dbReference type="Gene3D" id="3.30.450.40">
    <property type="match status" value="1"/>
</dbReference>
<dbReference type="InterPro" id="IPR003018">
    <property type="entry name" value="GAF"/>
</dbReference>
<evidence type="ECO:0000256" key="7">
    <source>
        <dbReference type="SAM" id="MobiDB-lite"/>
    </source>
</evidence>
<evidence type="ECO:0000256" key="6">
    <source>
        <dbReference type="ARBA" id="ARBA00023012"/>
    </source>
</evidence>
<dbReference type="Pfam" id="PF08448">
    <property type="entry name" value="PAS_4"/>
    <property type="match status" value="1"/>
</dbReference>
<evidence type="ECO:0000259" key="10">
    <source>
        <dbReference type="PROSITE" id="PS50112"/>
    </source>
</evidence>
<dbReference type="SUPFAM" id="SSF55781">
    <property type="entry name" value="GAF domain-like"/>
    <property type="match status" value="1"/>
</dbReference>
<dbReference type="SMART" id="SM00091">
    <property type="entry name" value="PAS"/>
    <property type="match status" value="1"/>
</dbReference>
<dbReference type="Pfam" id="PF00512">
    <property type="entry name" value="HisKA"/>
    <property type="match status" value="1"/>
</dbReference>
<dbReference type="Gene3D" id="1.10.287.130">
    <property type="match status" value="1"/>
</dbReference>
<dbReference type="Gene3D" id="3.30.450.20">
    <property type="entry name" value="PAS domain"/>
    <property type="match status" value="1"/>
</dbReference>
<keyword evidence="12" id="KW-1185">Reference proteome</keyword>
<feature type="transmembrane region" description="Helical" evidence="8">
    <location>
        <begin position="48"/>
        <end position="67"/>
    </location>
</feature>
<dbReference type="STRING" id="660517.SAMN04487946_103161"/>
<proteinExistence type="predicted"/>
<dbReference type="PRINTS" id="PR00344">
    <property type="entry name" value="BCTRLSENSOR"/>
</dbReference>
<feature type="compositionally biased region" description="Basic and acidic residues" evidence="7">
    <location>
        <begin position="313"/>
        <end position="333"/>
    </location>
</feature>
<gene>
    <name evidence="11" type="ORF">SAMN04487946_103161</name>
</gene>
<keyword evidence="8" id="KW-0812">Transmembrane</keyword>
<evidence type="ECO:0000259" key="9">
    <source>
        <dbReference type="PROSITE" id="PS50109"/>
    </source>
</evidence>
<organism evidence="11 12">
    <name type="scientific">Halobellus clavatus</name>
    <dbReference type="NCBI Taxonomy" id="660517"/>
    <lineage>
        <taxon>Archaea</taxon>
        <taxon>Methanobacteriati</taxon>
        <taxon>Methanobacteriota</taxon>
        <taxon>Stenosarchaea group</taxon>
        <taxon>Halobacteria</taxon>
        <taxon>Halobacteriales</taxon>
        <taxon>Haloferacaceae</taxon>
        <taxon>Halobellus</taxon>
    </lineage>
</organism>
<dbReference type="NCBIfam" id="TIGR00229">
    <property type="entry name" value="sensory_box"/>
    <property type="match status" value="1"/>
</dbReference>
<keyword evidence="6" id="KW-0902">Two-component regulatory system</keyword>
<dbReference type="SUPFAM" id="SSF55785">
    <property type="entry name" value="PYP-like sensor domain (PAS domain)"/>
    <property type="match status" value="1"/>
</dbReference>
<dbReference type="InterPro" id="IPR003594">
    <property type="entry name" value="HATPase_dom"/>
</dbReference>
<dbReference type="InterPro" id="IPR029016">
    <property type="entry name" value="GAF-like_dom_sf"/>
</dbReference>
<keyword evidence="8" id="KW-1133">Transmembrane helix</keyword>
<evidence type="ECO:0000256" key="3">
    <source>
        <dbReference type="ARBA" id="ARBA00022553"/>
    </source>
</evidence>
<dbReference type="InterPro" id="IPR004358">
    <property type="entry name" value="Sig_transdc_His_kin-like_C"/>
</dbReference>
<comment type="catalytic activity">
    <reaction evidence="1">
        <text>ATP + protein L-histidine = ADP + protein N-phospho-L-histidine.</text>
        <dbReference type="EC" id="2.7.13.3"/>
    </reaction>
</comment>
<feature type="transmembrane region" description="Helical" evidence="8">
    <location>
        <begin position="110"/>
        <end position="130"/>
    </location>
</feature>
<keyword evidence="5" id="KW-0418">Kinase</keyword>
<feature type="transmembrane region" description="Helical" evidence="8">
    <location>
        <begin position="79"/>
        <end position="98"/>
    </location>
</feature>
<evidence type="ECO:0000256" key="8">
    <source>
        <dbReference type="SAM" id="Phobius"/>
    </source>
</evidence>
<feature type="transmembrane region" description="Helical" evidence="8">
    <location>
        <begin position="9"/>
        <end position="28"/>
    </location>
</feature>
<dbReference type="OrthoDB" id="8127at2157"/>
<evidence type="ECO:0000256" key="1">
    <source>
        <dbReference type="ARBA" id="ARBA00000085"/>
    </source>
</evidence>
<dbReference type="Pfam" id="PF13185">
    <property type="entry name" value="GAF_2"/>
    <property type="match status" value="1"/>
</dbReference>
<evidence type="ECO:0000313" key="12">
    <source>
        <dbReference type="Proteomes" id="UP000199170"/>
    </source>
</evidence>
<keyword evidence="8" id="KW-0472">Membrane</keyword>
<dbReference type="PROSITE" id="PS50112">
    <property type="entry name" value="PAS"/>
    <property type="match status" value="1"/>
</dbReference>
<dbReference type="InterPro" id="IPR036890">
    <property type="entry name" value="HATPase_C_sf"/>
</dbReference>
<dbReference type="SMART" id="SM00387">
    <property type="entry name" value="HATPase_c"/>
    <property type="match status" value="1"/>
</dbReference>
<evidence type="ECO:0000256" key="5">
    <source>
        <dbReference type="ARBA" id="ARBA00022777"/>
    </source>
</evidence>
<feature type="domain" description="PAS" evidence="10">
    <location>
        <begin position="144"/>
        <end position="217"/>
    </location>
</feature>
<dbReference type="InterPro" id="IPR036097">
    <property type="entry name" value="HisK_dim/P_sf"/>
</dbReference>
<dbReference type="SMART" id="SM00065">
    <property type="entry name" value="GAF"/>
    <property type="match status" value="1"/>
</dbReference>
<dbReference type="InterPro" id="IPR005467">
    <property type="entry name" value="His_kinase_dom"/>
</dbReference>
<dbReference type="Gene3D" id="3.30.565.10">
    <property type="entry name" value="Histidine kinase-like ATPase, C-terminal domain"/>
    <property type="match status" value="1"/>
</dbReference>
<dbReference type="GO" id="GO:0000155">
    <property type="term" value="F:phosphorelay sensor kinase activity"/>
    <property type="evidence" value="ECO:0007669"/>
    <property type="project" value="InterPro"/>
</dbReference>
<dbReference type="SMART" id="SM00388">
    <property type="entry name" value="HisKA"/>
    <property type="match status" value="1"/>
</dbReference>
<dbReference type="InterPro" id="IPR000014">
    <property type="entry name" value="PAS"/>
</dbReference>
<evidence type="ECO:0000256" key="2">
    <source>
        <dbReference type="ARBA" id="ARBA00012438"/>
    </source>
</evidence>
<dbReference type="CDD" id="cd00082">
    <property type="entry name" value="HisKA"/>
    <property type="match status" value="1"/>
</dbReference>
<feature type="region of interest" description="Disordered" evidence="7">
    <location>
        <begin position="313"/>
        <end position="336"/>
    </location>
</feature>
<feature type="domain" description="Histidine kinase" evidence="9">
    <location>
        <begin position="434"/>
        <end position="647"/>
    </location>
</feature>
<dbReference type="RefSeq" id="WP_089766427.1">
    <property type="nucleotide sequence ID" value="NZ_FNPB01000003.1"/>
</dbReference>
<dbReference type="Proteomes" id="UP000199170">
    <property type="component" value="Unassembled WGS sequence"/>
</dbReference>
<dbReference type="InterPro" id="IPR003661">
    <property type="entry name" value="HisK_dim/P_dom"/>
</dbReference>
<protein>
    <recommendedName>
        <fullName evidence="2">histidine kinase</fullName>
        <ecNumber evidence="2">2.7.13.3</ecNumber>
    </recommendedName>
</protein>
<dbReference type="Pfam" id="PF02518">
    <property type="entry name" value="HATPase_c"/>
    <property type="match status" value="1"/>
</dbReference>
<keyword evidence="4" id="KW-0808">Transferase</keyword>
<keyword evidence="3" id="KW-0597">Phosphoprotein</keyword>
<evidence type="ECO:0000256" key="4">
    <source>
        <dbReference type="ARBA" id="ARBA00022679"/>
    </source>
</evidence>